<dbReference type="InterPro" id="IPR007612">
    <property type="entry name" value="LOR"/>
</dbReference>
<evidence type="ECO:0000313" key="1">
    <source>
        <dbReference type="EMBL" id="KNE61839.1"/>
    </source>
</evidence>
<dbReference type="Pfam" id="PF04525">
    <property type="entry name" value="LOR"/>
    <property type="match status" value="1"/>
</dbReference>
<reference evidence="2" key="2">
    <citation type="submission" date="2009-11" db="EMBL/GenBank/DDBJ databases">
        <title>The Genome Sequence of Allomyces macrogynus strain ATCC 38327.</title>
        <authorList>
            <consortium name="The Broad Institute Genome Sequencing Platform"/>
            <person name="Russ C."/>
            <person name="Cuomo C."/>
            <person name="Shea T."/>
            <person name="Young S.K."/>
            <person name="Zeng Q."/>
            <person name="Koehrsen M."/>
            <person name="Haas B."/>
            <person name="Borodovsky M."/>
            <person name="Guigo R."/>
            <person name="Alvarado L."/>
            <person name="Berlin A."/>
            <person name="Borenstein D."/>
            <person name="Chen Z."/>
            <person name="Engels R."/>
            <person name="Freedman E."/>
            <person name="Gellesch M."/>
            <person name="Goldberg J."/>
            <person name="Griggs A."/>
            <person name="Gujja S."/>
            <person name="Heiman D."/>
            <person name="Hepburn T."/>
            <person name="Howarth C."/>
            <person name="Jen D."/>
            <person name="Larson L."/>
            <person name="Lewis B."/>
            <person name="Mehta T."/>
            <person name="Park D."/>
            <person name="Pearson M."/>
            <person name="Roberts A."/>
            <person name="Saif S."/>
            <person name="Shenoy N."/>
            <person name="Sisk P."/>
            <person name="Stolte C."/>
            <person name="Sykes S."/>
            <person name="Walk T."/>
            <person name="White J."/>
            <person name="Yandava C."/>
            <person name="Burger G."/>
            <person name="Gray M.W."/>
            <person name="Holland P.W.H."/>
            <person name="King N."/>
            <person name="Lang F.B.F."/>
            <person name="Roger A.J."/>
            <person name="Ruiz-Trillo I."/>
            <person name="Lander E."/>
            <person name="Nusbaum C."/>
        </authorList>
    </citation>
    <scope>NUCLEOTIDE SEQUENCE [LARGE SCALE GENOMIC DNA]</scope>
    <source>
        <strain evidence="2">ATCC 38327</strain>
    </source>
</reference>
<accession>A0A0L0SHB4</accession>
<sequence>MGGTSSKYDGWHVSNNALRGTRYDQIVLVDDAYVLPDDEPMRHFLLEHRAGLSLSGYYNVLDAESRTLVFSTEGRAFGQKEFEVVDVRTNTPVVNVYEELFTFGYVYKYELRRPRAIAPGLEGRARETLASIQIEGHSPRGTFNPNMTMRCQVTRPDLTATITLKVKGGAYFVFLGHPMDQGAVLLARAAMDRKFFEGDTMKLTVAPGVDVVGMVALCVLADEAQRRWRKND</sequence>
<organism evidence="1 2">
    <name type="scientific">Allomyces macrogynus (strain ATCC 38327)</name>
    <name type="common">Allomyces javanicus var. macrogynus</name>
    <dbReference type="NCBI Taxonomy" id="578462"/>
    <lineage>
        <taxon>Eukaryota</taxon>
        <taxon>Fungi</taxon>
        <taxon>Fungi incertae sedis</taxon>
        <taxon>Blastocladiomycota</taxon>
        <taxon>Blastocladiomycetes</taxon>
        <taxon>Blastocladiales</taxon>
        <taxon>Blastocladiaceae</taxon>
        <taxon>Allomyces</taxon>
    </lineage>
</organism>
<dbReference type="EMBL" id="GG745339">
    <property type="protein sequence ID" value="KNE61839.1"/>
    <property type="molecule type" value="Genomic_DNA"/>
</dbReference>
<dbReference type="OrthoDB" id="97518at2759"/>
<dbReference type="InterPro" id="IPR038595">
    <property type="entry name" value="LOR_sf"/>
</dbReference>
<dbReference type="VEuPathDB" id="FungiDB:AMAG_07115"/>
<dbReference type="Gene3D" id="2.40.160.200">
    <property type="entry name" value="LURP1-related"/>
    <property type="match status" value="1"/>
</dbReference>
<dbReference type="Proteomes" id="UP000054350">
    <property type="component" value="Unassembled WGS sequence"/>
</dbReference>
<proteinExistence type="predicted"/>
<name>A0A0L0SHB4_ALLM3</name>
<gene>
    <name evidence="1" type="ORF">AMAG_07115</name>
</gene>
<evidence type="ECO:0000313" key="2">
    <source>
        <dbReference type="Proteomes" id="UP000054350"/>
    </source>
</evidence>
<dbReference type="AlphaFoldDB" id="A0A0L0SHB4"/>
<protein>
    <recommendedName>
        <fullName evidence="3">Tubby C-terminal domain-containing protein</fullName>
    </recommendedName>
</protein>
<reference evidence="1 2" key="1">
    <citation type="submission" date="2009-11" db="EMBL/GenBank/DDBJ databases">
        <title>Annotation of Allomyces macrogynus ATCC 38327.</title>
        <authorList>
            <consortium name="The Broad Institute Genome Sequencing Platform"/>
            <person name="Russ C."/>
            <person name="Cuomo C."/>
            <person name="Burger G."/>
            <person name="Gray M.W."/>
            <person name="Holland P.W.H."/>
            <person name="King N."/>
            <person name="Lang F.B.F."/>
            <person name="Roger A.J."/>
            <person name="Ruiz-Trillo I."/>
            <person name="Young S.K."/>
            <person name="Zeng Q."/>
            <person name="Gargeya S."/>
            <person name="Fitzgerald M."/>
            <person name="Haas B."/>
            <person name="Abouelleil A."/>
            <person name="Alvarado L."/>
            <person name="Arachchi H.M."/>
            <person name="Berlin A."/>
            <person name="Chapman S.B."/>
            <person name="Gearin G."/>
            <person name="Goldberg J."/>
            <person name="Griggs A."/>
            <person name="Gujja S."/>
            <person name="Hansen M."/>
            <person name="Heiman D."/>
            <person name="Howarth C."/>
            <person name="Larimer J."/>
            <person name="Lui A."/>
            <person name="MacDonald P.J.P."/>
            <person name="McCowen C."/>
            <person name="Montmayeur A."/>
            <person name="Murphy C."/>
            <person name="Neiman D."/>
            <person name="Pearson M."/>
            <person name="Priest M."/>
            <person name="Roberts A."/>
            <person name="Saif S."/>
            <person name="Shea T."/>
            <person name="Sisk P."/>
            <person name="Stolte C."/>
            <person name="Sykes S."/>
            <person name="Wortman J."/>
            <person name="Nusbaum C."/>
            <person name="Birren B."/>
        </authorList>
    </citation>
    <scope>NUCLEOTIDE SEQUENCE [LARGE SCALE GENOMIC DNA]</scope>
    <source>
        <strain evidence="1 2">ATCC 38327</strain>
    </source>
</reference>
<evidence type="ECO:0008006" key="3">
    <source>
        <dbReference type="Google" id="ProtNLM"/>
    </source>
</evidence>
<keyword evidence="2" id="KW-1185">Reference proteome</keyword>